<name>A0A5B0HE52_9BURK</name>
<comment type="caution">
    <text evidence="3">The sequence shown here is derived from an EMBL/GenBank/DDBJ whole genome shotgun (WGS) entry which is preliminary data.</text>
</comment>
<keyword evidence="2" id="KW-1133">Transmembrane helix</keyword>
<evidence type="ECO:0000313" key="3">
    <source>
        <dbReference type="EMBL" id="KAA1013589.1"/>
    </source>
</evidence>
<evidence type="ECO:0000313" key="4">
    <source>
        <dbReference type="Proteomes" id="UP000325273"/>
    </source>
</evidence>
<evidence type="ECO:0008006" key="5">
    <source>
        <dbReference type="Google" id="ProtNLM"/>
    </source>
</evidence>
<evidence type="ECO:0000256" key="2">
    <source>
        <dbReference type="SAM" id="Phobius"/>
    </source>
</evidence>
<keyword evidence="2" id="KW-0472">Membrane</keyword>
<proteinExistence type="predicted"/>
<protein>
    <recommendedName>
        <fullName evidence="5">Glycine zipper domain-containing protein</fullName>
    </recommendedName>
</protein>
<feature type="transmembrane region" description="Helical" evidence="2">
    <location>
        <begin position="67"/>
        <end position="85"/>
    </location>
</feature>
<feature type="compositionally biased region" description="Basic and acidic residues" evidence="1">
    <location>
        <begin position="174"/>
        <end position="193"/>
    </location>
</feature>
<evidence type="ECO:0000256" key="1">
    <source>
        <dbReference type="SAM" id="MobiDB-lite"/>
    </source>
</evidence>
<dbReference type="RefSeq" id="WP_149669272.1">
    <property type="nucleotide sequence ID" value="NZ_VTUZ01000004.1"/>
</dbReference>
<dbReference type="EMBL" id="VTUZ01000004">
    <property type="protein sequence ID" value="KAA1013589.1"/>
    <property type="molecule type" value="Genomic_DNA"/>
</dbReference>
<reference evidence="3 4" key="1">
    <citation type="submission" date="2019-08" db="EMBL/GenBank/DDBJ databases">
        <title>Paraburkholderia sp. DCY113.</title>
        <authorList>
            <person name="Kang J."/>
        </authorList>
    </citation>
    <scope>NUCLEOTIDE SEQUENCE [LARGE SCALE GENOMIC DNA]</scope>
    <source>
        <strain evidence="3 4">DCY113</strain>
    </source>
</reference>
<gene>
    <name evidence="3" type="ORF">FVF58_07525</name>
</gene>
<dbReference type="Proteomes" id="UP000325273">
    <property type="component" value="Unassembled WGS sequence"/>
</dbReference>
<sequence>MSLIVAARFTTFPAAESAAQKLFNAGFVEEDVTLFFVNPRGQHARYPIGGDTGTDAGARNAPKGARLGVTVGAVVGAVVGVAIFAAFAAPLLVSLIAAGVGAYLGSLVGAMSRTRETGKTGHHLPFHEEARASGVLVAVHVSPDNQLDAARVLREAGGAAIEKASGRWQQGRWADFDPTRTPEPLKEFSEKLA</sequence>
<keyword evidence="4" id="KW-1185">Reference proteome</keyword>
<feature type="region of interest" description="Disordered" evidence="1">
    <location>
        <begin position="171"/>
        <end position="193"/>
    </location>
</feature>
<feature type="transmembrane region" description="Helical" evidence="2">
    <location>
        <begin position="91"/>
        <end position="110"/>
    </location>
</feature>
<keyword evidence="2" id="KW-0812">Transmembrane</keyword>
<dbReference type="AlphaFoldDB" id="A0A5B0HE52"/>
<accession>A0A5B0HE52</accession>
<organism evidence="3 4">
    <name type="scientific">Paraburkholderia panacisoli</name>
    <dbReference type="NCBI Taxonomy" id="2603818"/>
    <lineage>
        <taxon>Bacteria</taxon>
        <taxon>Pseudomonadati</taxon>
        <taxon>Pseudomonadota</taxon>
        <taxon>Betaproteobacteria</taxon>
        <taxon>Burkholderiales</taxon>
        <taxon>Burkholderiaceae</taxon>
        <taxon>Paraburkholderia</taxon>
    </lineage>
</organism>